<dbReference type="SMART" id="SM00248">
    <property type="entry name" value="ANK"/>
    <property type="match status" value="9"/>
</dbReference>
<dbReference type="EMBL" id="RQGD01000022">
    <property type="protein sequence ID" value="TGL60186.1"/>
    <property type="molecule type" value="Genomic_DNA"/>
</dbReference>
<name>A0A4R9K420_9LEPT</name>
<keyword evidence="5" id="KW-1185">Reference proteome</keyword>
<protein>
    <submittedName>
        <fullName evidence="4">Ankyrin repeat domain-containing protein</fullName>
    </submittedName>
</protein>
<feature type="repeat" description="ANK" evidence="3">
    <location>
        <begin position="50"/>
        <end position="82"/>
    </location>
</feature>
<keyword evidence="2 3" id="KW-0040">ANK repeat</keyword>
<evidence type="ECO:0000256" key="2">
    <source>
        <dbReference type="ARBA" id="ARBA00023043"/>
    </source>
</evidence>
<dbReference type="OrthoDB" id="7543342at2"/>
<comment type="caution">
    <text evidence="4">The sequence shown here is derived from an EMBL/GenBank/DDBJ whole genome shotgun (WGS) entry which is preliminary data.</text>
</comment>
<dbReference type="RefSeq" id="WP_135623112.1">
    <property type="nucleotide sequence ID" value="NZ_RQGD01000022.1"/>
</dbReference>
<dbReference type="Pfam" id="PF13637">
    <property type="entry name" value="Ank_4"/>
    <property type="match status" value="1"/>
</dbReference>
<proteinExistence type="predicted"/>
<feature type="repeat" description="ANK" evidence="3">
    <location>
        <begin position="264"/>
        <end position="296"/>
    </location>
</feature>
<reference evidence="4" key="1">
    <citation type="journal article" date="2019" name="PLoS Negl. Trop. Dis.">
        <title>Revisiting the worldwide diversity of Leptospira species in the environment.</title>
        <authorList>
            <person name="Vincent A.T."/>
            <person name="Schiettekatte O."/>
            <person name="Bourhy P."/>
            <person name="Veyrier F.J."/>
            <person name="Picardeau M."/>
        </authorList>
    </citation>
    <scope>NUCLEOTIDE SEQUENCE [LARGE SCALE GENOMIC DNA]</scope>
    <source>
        <strain evidence="4">201702476</strain>
    </source>
</reference>
<feature type="repeat" description="ANK" evidence="3">
    <location>
        <begin position="83"/>
        <end position="115"/>
    </location>
</feature>
<dbReference type="PROSITE" id="PS50088">
    <property type="entry name" value="ANK_REPEAT"/>
    <property type="match status" value="5"/>
</dbReference>
<dbReference type="PROSITE" id="PS50297">
    <property type="entry name" value="ANK_REP_REGION"/>
    <property type="match status" value="5"/>
</dbReference>
<feature type="repeat" description="ANK" evidence="3">
    <location>
        <begin position="330"/>
        <end position="362"/>
    </location>
</feature>
<dbReference type="AlphaFoldDB" id="A0A4R9K420"/>
<evidence type="ECO:0000313" key="5">
    <source>
        <dbReference type="Proteomes" id="UP000297693"/>
    </source>
</evidence>
<gene>
    <name evidence="4" type="ORF">EHQ58_06710</name>
</gene>
<dbReference type="SUPFAM" id="SSF48403">
    <property type="entry name" value="Ankyrin repeat"/>
    <property type="match status" value="1"/>
</dbReference>
<sequence length="385" mass="42275">MKQIYSHFLLLFFISNLHGADLDISKMRDPKSIMEKVNKGYDVNSVRSSDGYTLLHYAAELGNVELASFLIKKGSSLNPTMKSGATPLGVAINFNKKEVIQFLLDAGVDPNFKLGSNDSQRSHFHYYITKTRKIDKGIFALFLKKGANLETIDFYTETPLISAAQLDFIMKDNAKFLIEAGANIQAVNKFGITPLMNAVFIQNIDLLKFLLQSGAPVDQVNNEGSSALIAMIHMGTGVDSDKQKPTIIDILLNAGANIDLQNNDGNTAIHHAVVGGRQSILDFLIQKNPAAEIRNKKGKTALDLAIINENWDAVKSLLTIEKDLDKLDSYGSTKLHSAIINEKMELIKLLLAAGADNETKDKWGKSPIDLAKSLGNQKIISLLTD</sequence>
<dbReference type="PRINTS" id="PR01415">
    <property type="entry name" value="ANKYRIN"/>
</dbReference>
<dbReference type="Gene3D" id="1.25.40.20">
    <property type="entry name" value="Ankyrin repeat-containing domain"/>
    <property type="match status" value="1"/>
</dbReference>
<organism evidence="4 5">
    <name type="scientific">Leptospira ognonensis</name>
    <dbReference type="NCBI Taxonomy" id="2484945"/>
    <lineage>
        <taxon>Bacteria</taxon>
        <taxon>Pseudomonadati</taxon>
        <taxon>Spirochaetota</taxon>
        <taxon>Spirochaetia</taxon>
        <taxon>Leptospirales</taxon>
        <taxon>Leptospiraceae</taxon>
        <taxon>Leptospira</taxon>
    </lineage>
</organism>
<evidence type="ECO:0000313" key="4">
    <source>
        <dbReference type="EMBL" id="TGL60186.1"/>
    </source>
</evidence>
<evidence type="ECO:0000256" key="3">
    <source>
        <dbReference type="PROSITE-ProRule" id="PRU00023"/>
    </source>
</evidence>
<dbReference type="InterPro" id="IPR002110">
    <property type="entry name" value="Ankyrin_rpt"/>
</dbReference>
<dbReference type="Pfam" id="PF12796">
    <property type="entry name" value="Ank_2"/>
    <property type="match status" value="2"/>
</dbReference>
<dbReference type="PANTHER" id="PTHR24126">
    <property type="entry name" value="ANKYRIN REPEAT, PH AND SEC7 DOMAIN CONTAINING PROTEIN SECG-RELATED"/>
    <property type="match status" value="1"/>
</dbReference>
<keyword evidence="1" id="KW-0677">Repeat</keyword>
<evidence type="ECO:0000256" key="1">
    <source>
        <dbReference type="ARBA" id="ARBA00022737"/>
    </source>
</evidence>
<feature type="repeat" description="ANK" evidence="3">
    <location>
        <begin position="190"/>
        <end position="222"/>
    </location>
</feature>
<dbReference type="InterPro" id="IPR036770">
    <property type="entry name" value="Ankyrin_rpt-contain_sf"/>
</dbReference>
<dbReference type="Proteomes" id="UP000297693">
    <property type="component" value="Unassembled WGS sequence"/>
</dbReference>
<dbReference type="PANTHER" id="PTHR24126:SF14">
    <property type="entry name" value="ANK_REP_REGION DOMAIN-CONTAINING PROTEIN"/>
    <property type="match status" value="1"/>
</dbReference>
<accession>A0A4R9K420</accession>